<protein>
    <submittedName>
        <fullName evidence="1">Uncharacterized protein</fullName>
    </submittedName>
</protein>
<dbReference type="EMBL" id="CAJOBA010038040">
    <property type="protein sequence ID" value="CAF4054081.1"/>
    <property type="molecule type" value="Genomic_DNA"/>
</dbReference>
<dbReference type="AlphaFoldDB" id="A0A8S2PJA9"/>
<proteinExistence type="predicted"/>
<name>A0A8S2PJA9_9BILA</name>
<reference evidence="1" key="1">
    <citation type="submission" date="2021-02" db="EMBL/GenBank/DDBJ databases">
        <authorList>
            <person name="Nowell W R."/>
        </authorList>
    </citation>
    <scope>NUCLEOTIDE SEQUENCE</scope>
</reference>
<dbReference type="SUPFAM" id="SSF56672">
    <property type="entry name" value="DNA/RNA polymerases"/>
    <property type="match status" value="1"/>
</dbReference>
<dbReference type="Proteomes" id="UP000682733">
    <property type="component" value="Unassembled WGS sequence"/>
</dbReference>
<dbReference type="PANTHER" id="PTHR24559:SF444">
    <property type="entry name" value="REVERSE TRANSCRIPTASE DOMAIN-CONTAINING PROTEIN"/>
    <property type="match status" value="1"/>
</dbReference>
<dbReference type="InterPro" id="IPR053134">
    <property type="entry name" value="RNA-dir_DNA_polymerase"/>
</dbReference>
<dbReference type="PANTHER" id="PTHR24559">
    <property type="entry name" value="TRANSPOSON TY3-I GAG-POL POLYPROTEIN"/>
    <property type="match status" value="1"/>
</dbReference>
<accession>A0A8S2PJA9</accession>
<dbReference type="Gene3D" id="3.10.10.10">
    <property type="entry name" value="HIV Type 1 Reverse Transcriptase, subunit A, domain 1"/>
    <property type="match status" value="1"/>
</dbReference>
<organism evidence="1 2">
    <name type="scientific">Didymodactylos carnosus</name>
    <dbReference type="NCBI Taxonomy" id="1234261"/>
    <lineage>
        <taxon>Eukaryota</taxon>
        <taxon>Metazoa</taxon>
        <taxon>Spiralia</taxon>
        <taxon>Gnathifera</taxon>
        <taxon>Rotifera</taxon>
        <taxon>Eurotatoria</taxon>
        <taxon>Bdelloidea</taxon>
        <taxon>Philodinida</taxon>
        <taxon>Philodinidae</taxon>
        <taxon>Didymodactylos</taxon>
    </lineage>
</organism>
<dbReference type="InterPro" id="IPR043502">
    <property type="entry name" value="DNA/RNA_pol_sf"/>
</dbReference>
<evidence type="ECO:0000313" key="1">
    <source>
        <dbReference type="EMBL" id="CAF4054081.1"/>
    </source>
</evidence>
<comment type="caution">
    <text evidence="1">The sequence shown here is derived from an EMBL/GenBank/DDBJ whole genome shotgun (WGS) entry which is preliminary data.</text>
</comment>
<sequence length="122" mass="14047">MVKHTEDTNPRQRLKQLIEQFQQLFDTSKITVAKTKISHMIHTVAHASSISRPYRTTPEKEKEMERIVMELLDAGLISRSNSQYAAPALLTPKSDGTLRLVMDYKKLNHITIKDNFPLPNME</sequence>
<gene>
    <name evidence="1" type="ORF">TMI583_LOCUS26805</name>
</gene>
<evidence type="ECO:0000313" key="2">
    <source>
        <dbReference type="Proteomes" id="UP000682733"/>
    </source>
</evidence>